<name>A0AAW0UUH7_SCYPA</name>
<dbReference type="SUPFAM" id="SSF48366">
    <property type="entry name" value="Ras GEF"/>
    <property type="match status" value="1"/>
</dbReference>
<dbReference type="PROSITE" id="PS50001">
    <property type="entry name" value="SH2"/>
    <property type="match status" value="1"/>
</dbReference>
<accession>A0AAW0UUH7</accession>
<dbReference type="GO" id="GO:0007264">
    <property type="term" value="P:small GTPase-mediated signal transduction"/>
    <property type="evidence" value="ECO:0007669"/>
    <property type="project" value="InterPro"/>
</dbReference>
<gene>
    <name evidence="8" type="ORF">O3P69_000471</name>
</gene>
<feature type="compositionally biased region" description="Basic and acidic residues" evidence="4">
    <location>
        <begin position="521"/>
        <end position="535"/>
    </location>
</feature>
<evidence type="ECO:0000313" key="9">
    <source>
        <dbReference type="Proteomes" id="UP001487740"/>
    </source>
</evidence>
<evidence type="ECO:0000256" key="1">
    <source>
        <dbReference type="ARBA" id="ARBA00022999"/>
    </source>
</evidence>
<dbReference type="SMART" id="SM00454">
    <property type="entry name" value="SAM"/>
    <property type="match status" value="1"/>
</dbReference>
<feature type="compositionally biased region" description="Polar residues" evidence="4">
    <location>
        <begin position="634"/>
        <end position="656"/>
    </location>
</feature>
<dbReference type="PROSITE" id="PS50009">
    <property type="entry name" value="RASGEF_CAT"/>
    <property type="match status" value="1"/>
</dbReference>
<dbReference type="InterPro" id="IPR051853">
    <property type="entry name" value="SH2-Ras-GEF_adapter"/>
</dbReference>
<evidence type="ECO:0000256" key="2">
    <source>
        <dbReference type="PROSITE-ProRule" id="PRU00168"/>
    </source>
</evidence>
<feature type="region of interest" description="Disordered" evidence="4">
    <location>
        <begin position="162"/>
        <end position="195"/>
    </location>
</feature>
<dbReference type="SMART" id="SM00147">
    <property type="entry name" value="RasGEF"/>
    <property type="match status" value="1"/>
</dbReference>
<keyword evidence="1 3" id="KW-0727">SH2 domain</keyword>
<feature type="compositionally biased region" description="Basic and acidic residues" evidence="4">
    <location>
        <begin position="576"/>
        <end position="586"/>
    </location>
</feature>
<dbReference type="InterPro" id="IPR036860">
    <property type="entry name" value="SH2_dom_sf"/>
</dbReference>
<sequence>MYSLGEREHNPAHLNILHLYSHSPLHLYPSPIPFTSPPFTCTHHLVPITCLHGPGNKRTTTETLGDPPDHLVPRPRGSLISTLRRGASLRRMSWLPRRPHLECKAWLSSLDLRQYAECFAKFDGVEDVLYYDEAAVKALGVRNSAHRVKIMSSLQGLKQKWEKNHKLKSVDPNPRRSYVDDRHRNRPLPDPHEGCTEVVLRSGENSINRRDAKKREAALLSPSSVIKMSLELEKEAASQAAEAGELKRLLEWELSQDASELSSHAWYHGTIPRARAEEVVLRNGAFLIRDCISQPGDFVLTCHWSGQTLHFVIQKTVVQPNTVYERIQYQLEDDAYDSIPDLVRAYVGGKKPITVSSGARISTPVNRTLPLSFYASKYAVQTAHTFTHGTLSRPVTRGGDPAPGTTSLLRHQHSYSGPVAVGCTIVRSPAHSPPRMRRDTAPTLPFKTRSSSTSRPPEDPPEGGTGRPDEKSCSNDGVIGSRPSVEQAKFTSQSLPRKMAPKSFSVASEHVTPADLSTTQEEAKTSDTPAEEEHPPPPPKPSRVPSFKVKPRKPPQAAPLGERLYAEIDEGDEDENRDRPSADDLKTPTSSSEAENNVKNTEEGVGGSTLRHSRLSETYQPSGSDSGNGSGDSVQTSASDAQNRDSQASFGDSGSVQLEDDSMVDEPVLFSLPELISSSAFDLENFSTLLLNSIENKPLDTTALKGVKNTLMESGSRVLAAHLTQVDLELLNGNSENDFGLGVTSGIELITLPHGCQLRADLIERTECLKLLVAVTIMMEHDLNERAEIIYRWIQVAIDTKTAMGNLYSFTGIMLGLCLPEIQRLTNTWHTVRQKFTDSAYNFESKLRSTLKSMNECTNPQAPNTTIPHLLPFLLLCERDLNDIYAMHRHSSSILQWESTASDYGLQMLVSHLQEARIVNQDLNLYRRNAELILPDPNTLDELTLDMFRTEFHLKFLWGSKGAVAGSEERHAKFQQVVGTLSERCEPTPSVA</sequence>
<feature type="compositionally biased region" description="Polar residues" evidence="4">
    <location>
        <begin position="587"/>
        <end position="599"/>
    </location>
</feature>
<proteinExistence type="predicted"/>
<dbReference type="Gene3D" id="1.10.840.10">
    <property type="entry name" value="Ras guanine-nucleotide exchange factors catalytic domain"/>
    <property type="match status" value="1"/>
</dbReference>
<evidence type="ECO:0000256" key="4">
    <source>
        <dbReference type="SAM" id="MobiDB-lite"/>
    </source>
</evidence>
<dbReference type="Gene3D" id="3.30.505.10">
    <property type="entry name" value="SH2 domain"/>
    <property type="match status" value="1"/>
</dbReference>
<dbReference type="SUPFAM" id="SSF47769">
    <property type="entry name" value="SAM/Pointed domain"/>
    <property type="match status" value="1"/>
</dbReference>
<dbReference type="CDD" id="cd10337">
    <property type="entry name" value="SH2_BCAR3"/>
    <property type="match status" value="1"/>
</dbReference>
<keyword evidence="2" id="KW-0344">Guanine-nucleotide releasing factor</keyword>
<feature type="compositionally biased region" description="Low complexity" evidence="4">
    <location>
        <begin position="622"/>
        <end position="633"/>
    </location>
</feature>
<dbReference type="PROSITE" id="PS50105">
    <property type="entry name" value="SAM_DOMAIN"/>
    <property type="match status" value="1"/>
</dbReference>
<dbReference type="Gene3D" id="1.10.150.50">
    <property type="entry name" value="Transcription Factor, Ets-1"/>
    <property type="match status" value="1"/>
</dbReference>
<dbReference type="InterPro" id="IPR001895">
    <property type="entry name" value="RASGEF_cat_dom"/>
</dbReference>
<dbReference type="SMART" id="SM00252">
    <property type="entry name" value="SH2"/>
    <property type="match status" value="1"/>
</dbReference>
<dbReference type="Pfam" id="PF00536">
    <property type="entry name" value="SAM_1"/>
    <property type="match status" value="1"/>
</dbReference>
<feature type="domain" description="Ras-GEF" evidence="6">
    <location>
        <begin position="715"/>
        <end position="953"/>
    </location>
</feature>
<dbReference type="Proteomes" id="UP001487740">
    <property type="component" value="Unassembled WGS sequence"/>
</dbReference>
<dbReference type="AlphaFoldDB" id="A0AAW0UUH7"/>
<feature type="region of interest" description="Disordered" evidence="4">
    <location>
        <begin position="390"/>
        <end position="410"/>
    </location>
</feature>
<dbReference type="InterPro" id="IPR036964">
    <property type="entry name" value="RASGEF_cat_dom_sf"/>
</dbReference>
<dbReference type="InterPro" id="IPR044102">
    <property type="entry name" value="SH2_SHEP1/BCAR3/NSP1"/>
</dbReference>
<dbReference type="InterPro" id="IPR023578">
    <property type="entry name" value="Ras_GEF_dom_sf"/>
</dbReference>
<evidence type="ECO:0000259" key="7">
    <source>
        <dbReference type="PROSITE" id="PS50105"/>
    </source>
</evidence>
<dbReference type="InterPro" id="IPR001660">
    <property type="entry name" value="SAM"/>
</dbReference>
<evidence type="ECO:0000256" key="3">
    <source>
        <dbReference type="PROSITE-ProRule" id="PRU00191"/>
    </source>
</evidence>
<dbReference type="FunFam" id="1.10.840.10:FF:000015">
    <property type="entry name" value="Uncharacterized protein, isoform A"/>
    <property type="match status" value="1"/>
</dbReference>
<feature type="domain" description="SAM" evidence="7">
    <location>
        <begin position="106"/>
        <end position="160"/>
    </location>
</feature>
<keyword evidence="9" id="KW-1185">Reference proteome</keyword>
<evidence type="ECO:0000259" key="6">
    <source>
        <dbReference type="PROSITE" id="PS50009"/>
    </source>
</evidence>
<protein>
    <recommendedName>
        <fullName evidence="10">Breast cancer anti-estrogen resistance protein 3</fullName>
    </recommendedName>
</protein>
<dbReference type="EMBL" id="JARAKH010000006">
    <property type="protein sequence ID" value="KAK8403385.1"/>
    <property type="molecule type" value="Genomic_DNA"/>
</dbReference>
<dbReference type="GO" id="GO:0005085">
    <property type="term" value="F:guanyl-nucleotide exchange factor activity"/>
    <property type="evidence" value="ECO:0007669"/>
    <property type="project" value="UniProtKB-KW"/>
</dbReference>
<feature type="domain" description="SH2" evidence="5">
    <location>
        <begin position="266"/>
        <end position="365"/>
    </location>
</feature>
<dbReference type="Pfam" id="PF00617">
    <property type="entry name" value="RasGEF"/>
    <property type="match status" value="1"/>
</dbReference>
<feature type="region of interest" description="Disordered" evidence="4">
    <location>
        <begin position="426"/>
        <end position="658"/>
    </location>
</feature>
<dbReference type="InterPro" id="IPR013761">
    <property type="entry name" value="SAM/pointed_sf"/>
</dbReference>
<dbReference type="FunFam" id="3.30.505.10:FF:000013">
    <property type="entry name" value="SH2 domain-containing protein 3C isoform X1"/>
    <property type="match status" value="1"/>
</dbReference>
<dbReference type="Pfam" id="PF00017">
    <property type="entry name" value="SH2"/>
    <property type="match status" value="1"/>
</dbReference>
<feature type="compositionally biased region" description="Basic and acidic residues" evidence="4">
    <location>
        <begin position="173"/>
        <end position="195"/>
    </location>
</feature>
<dbReference type="InterPro" id="IPR000980">
    <property type="entry name" value="SH2"/>
</dbReference>
<evidence type="ECO:0000313" key="8">
    <source>
        <dbReference type="EMBL" id="KAK8403385.1"/>
    </source>
</evidence>
<reference evidence="8 9" key="1">
    <citation type="submission" date="2023-03" db="EMBL/GenBank/DDBJ databases">
        <title>High-quality genome of Scylla paramamosain provides insights in environmental adaptation.</title>
        <authorList>
            <person name="Zhang L."/>
        </authorList>
    </citation>
    <scope>NUCLEOTIDE SEQUENCE [LARGE SCALE GENOMIC DNA]</scope>
    <source>
        <strain evidence="8">LZ_2023a</strain>
        <tissue evidence="8">Muscle</tissue>
    </source>
</reference>
<evidence type="ECO:0008006" key="10">
    <source>
        <dbReference type="Google" id="ProtNLM"/>
    </source>
</evidence>
<dbReference type="SUPFAM" id="SSF55550">
    <property type="entry name" value="SH2 domain"/>
    <property type="match status" value="1"/>
</dbReference>
<organism evidence="8 9">
    <name type="scientific">Scylla paramamosain</name>
    <name type="common">Mud crab</name>
    <dbReference type="NCBI Taxonomy" id="85552"/>
    <lineage>
        <taxon>Eukaryota</taxon>
        <taxon>Metazoa</taxon>
        <taxon>Ecdysozoa</taxon>
        <taxon>Arthropoda</taxon>
        <taxon>Crustacea</taxon>
        <taxon>Multicrustacea</taxon>
        <taxon>Malacostraca</taxon>
        <taxon>Eumalacostraca</taxon>
        <taxon>Eucarida</taxon>
        <taxon>Decapoda</taxon>
        <taxon>Pleocyemata</taxon>
        <taxon>Brachyura</taxon>
        <taxon>Eubrachyura</taxon>
        <taxon>Portunoidea</taxon>
        <taxon>Portunidae</taxon>
        <taxon>Portuninae</taxon>
        <taxon>Scylla</taxon>
    </lineage>
</organism>
<comment type="caution">
    <text evidence="8">The sequence shown here is derived from an EMBL/GenBank/DDBJ whole genome shotgun (WGS) entry which is preliminary data.</text>
</comment>
<dbReference type="GO" id="GO:0001784">
    <property type="term" value="F:phosphotyrosine residue binding"/>
    <property type="evidence" value="ECO:0007669"/>
    <property type="project" value="InterPro"/>
</dbReference>
<evidence type="ECO:0000259" key="5">
    <source>
        <dbReference type="PROSITE" id="PS50001"/>
    </source>
</evidence>
<dbReference type="PANTHER" id="PTHR14247">
    <property type="entry name" value="BREAST CANCER ANTI-ESTROGEN RESISTANCE PROTEIN 3 HOMOLOG-LIKE PROTEIN"/>
    <property type="match status" value="1"/>
</dbReference>
<dbReference type="PANTHER" id="PTHR14247:SF8">
    <property type="entry name" value="RAS-GEF DOMAIN-CONTAINING PROTEIN"/>
    <property type="match status" value="1"/>
</dbReference>